<dbReference type="PANTHER" id="PTHR35279">
    <property type="match status" value="1"/>
</dbReference>
<gene>
    <name evidence="5" type="ORF">DPQ25_03485</name>
</gene>
<feature type="domain" description="Glycosyl hydrolase family 32 N-terminal" evidence="4">
    <location>
        <begin position="114"/>
        <end position="279"/>
    </location>
</feature>
<dbReference type="InterPro" id="IPR023296">
    <property type="entry name" value="Glyco_hydro_beta-prop_sf"/>
</dbReference>
<protein>
    <recommendedName>
        <fullName evidence="4">Glycosyl hydrolase family 32 N-terminal domain-containing protein</fullName>
    </recommendedName>
</protein>
<sequence>MDFAANAYLQTYRTPYKYGAPVLAGSGKPGSFDALAVDAPFVFFHNGQFHMTYIGFDGEGYQTALATSGDLLHWERKGVILSRKTPGAWDSIGAAGVWIILEDNELDTLPRLKKIDGKYWMVYHSYPQTGYEAGPAEIGLAWTEDETLMNWTRLEQPVFSWKDGADWEKGGLYKSCVVTHNNRYYMFYNAKTEGEPWLEQTGAAFSEDLLHWERCPRNPLLPVSPGCWDSIFVSDPWVVHSGNQWLNFYYGFDGRHAQDGLAVSEDLLHWQKCEGPLLSHGQAGELDGTHAHKACVLRHNGVLYHFYCAVRPWQEGDATNCGGEFRCITVAASAPFQ</sequence>
<reference evidence="5 6" key="1">
    <citation type="submission" date="2018-06" db="EMBL/GenBank/DDBJ databases">
        <title>Noncontiguous genome sequence of Ruminococcaceae bacterium ASD2818.</title>
        <authorList>
            <person name="Chaplin A.V."/>
            <person name="Sokolova S.R."/>
            <person name="Kochetkova T.O."/>
            <person name="Goltsov A.Y."/>
            <person name="Trofimov D.Y."/>
            <person name="Efimov B.A."/>
        </authorList>
    </citation>
    <scope>NUCLEOTIDE SEQUENCE [LARGE SCALE GENOMIC DNA]</scope>
    <source>
        <strain evidence="5 6">ASD2818</strain>
    </source>
</reference>
<evidence type="ECO:0000256" key="2">
    <source>
        <dbReference type="ARBA" id="ARBA00022801"/>
    </source>
</evidence>
<dbReference type="RefSeq" id="WP_112331766.1">
    <property type="nucleotide sequence ID" value="NZ_QLYR01000001.1"/>
</dbReference>
<dbReference type="GO" id="GO:0016798">
    <property type="term" value="F:hydrolase activity, acting on glycosyl bonds"/>
    <property type="evidence" value="ECO:0007669"/>
    <property type="project" value="UniProtKB-KW"/>
</dbReference>
<evidence type="ECO:0000313" key="6">
    <source>
        <dbReference type="Proteomes" id="UP000249377"/>
    </source>
</evidence>
<evidence type="ECO:0000313" key="5">
    <source>
        <dbReference type="EMBL" id="RAQ30571.1"/>
    </source>
</evidence>
<comment type="caution">
    <text evidence="5">The sequence shown here is derived from an EMBL/GenBank/DDBJ whole genome shotgun (WGS) entry which is preliminary data.</text>
</comment>
<keyword evidence="2" id="KW-0378">Hydrolase</keyword>
<evidence type="ECO:0000259" key="4">
    <source>
        <dbReference type="Pfam" id="PF00251"/>
    </source>
</evidence>
<dbReference type="Proteomes" id="UP000249377">
    <property type="component" value="Unassembled WGS sequence"/>
</dbReference>
<keyword evidence="3" id="KW-0326">Glycosidase</keyword>
<evidence type="ECO:0000256" key="1">
    <source>
        <dbReference type="ARBA" id="ARBA00009902"/>
    </source>
</evidence>
<accession>A0A328UHI2</accession>
<proteinExistence type="inferred from homology"/>
<comment type="similarity">
    <text evidence="1">Belongs to the glycosyl hydrolase 32 family.</text>
</comment>
<dbReference type="AlphaFoldDB" id="A0A328UHI2"/>
<dbReference type="SUPFAM" id="SSF75005">
    <property type="entry name" value="Arabinanase/levansucrase/invertase"/>
    <property type="match status" value="2"/>
</dbReference>
<dbReference type="Pfam" id="PF00251">
    <property type="entry name" value="Glyco_hydro_32N"/>
    <property type="match status" value="1"/>
</dbReference>
<dbReference type="InterPro" id="IPR013148">
    <property type="entry name" value="Glyco_hydro_32_N"/>
</dbReference>
<dbReference type="PANTHER" id="PTHR35279:SF1">
    <property type="entry name" value="ARABINANASE_LEVANSUCRASE_INVERTASE"/>
    <property type="match status" value="1"/>
</dbReference>
<name>A0A328UHI2_9FIRM</name>
<dbReference type="Gene3D" id="2.115.10.20">
    <property type="entry name" value="Glycosyl hydrolase domain, family 43"/>
    <property type="match status" value="3"/>
</dbReference>
<organism evidence="5 6">
    <name type="scientific">Hydrogeniiclostridium mannosilyticum</name>
    <dbReference type="NCBI Taxonomy" id="2764322"/>
    <lineage>
        <taxon>Bacteria</taxon>
        <taxon>Bacillati</taxon>
        <taxon>Bacillota</taxon>
        <taxon>Clostridia</taxon>
        <taxon>Eubacteriales</taxon>
        <taxon>Acutalibacteraceae</taxon>
        <taxon>Hydrogeniiclostridium</taxon>
    </lineage>
</organism>
<keyword evidence="6" id="KW-1185">Reference proteome</keyword>
<dbReference type="EMBL" id="QLYR01000001">
    <property type="protein sequence ID" value="RAQ30571.1"/>
    <property type="molecule type" value="Genomic_DNA"/>
</dbReference>
<evidence type="ECO:0000256" key="3">
    <source>
        <dbReference type="ARBA" id="ARBA00023295"/>
    </source>
</evidence>